<accession>A0A1H1ZVQ1</accession>
<evidence type="ECO:0000256" key="5">
    <source>
        <dbReference type="ARBA" id="ARBA00022989"/>
    </source>
</evidence>
<evidence type="ECO:0000259" key="8">
    <source>
        <dbReference type="PROSITE" id="PS50928"/>
    </source>
</evidence>
<comment type="similarity">
    <text evidence="7">Belongs to the binding-protein-dependent transport system permease family.</text>
</comment>
<evidence type="ECO:0000313" key="9">
    <source>
        <dbReference type="EMBL" id="SDT37657.1"/>
    </source>
</evidence>
<evidence type="ECO:0000256" key="7">
    <source>
        <dbReference type="RuleBase" id="RU363032"/>
    </source>
</evidence>
<evidence type="ECO:0000256" key="4">
    <source>
        <dbReference type="ARBA" id="ARBA00022692"/>
    </source>
</evidence>
<evidence type="ECO:0000256" key="3">
    <source>
        <dbReference type="ARBA" id="ARBA00022475"/>
    </source>
</evidence>
<dbReference type="SUPFAM" id="SSF161098">
    <property type="entry name" value="MetI-like"/>
    <property type="match status" value="1"/>
</dbReference>
<keyword evidence="5 7" id="KW-1133">Transmembrane helix</keyword>
<feature type="transmembrane region" description="Helical" evidence="7">
    <location>
        <begin position="71"/>
        <end position="92"/>
    </location>
</feature>
<evidence type="ECO:0000313" key="10">
    <source>
        <dbReference type="Proteomes" id="UP000243904"/>
    </source>
</evidence>
<dbReference type="PROSITE" id="PS50928">
    <property type="entry name" value="ABC_TM1"/>
    <property type="match status" value="1"/>
</dbReference>
<feature type="transmembrane region" description="Helical" evidence="7">
    <location>
        <begin position="206"/>
        <end position="224"/>
    </location>
</feature>
<dbReference type="GO" id="GO:0005886">
    <property type="term" value="C:plasma membrane"/>
    <property type="evidence" value="ECO:0007669"/>
    <property type="project" value="UniProtKB-SubCell"/>
</dbReference>
<dbReference type="EMBL" id="LT629750">
    <property type="protein sequence ID" value="SDT37657.1"/>
    <property type="molecule type" value="Genomic_DNA"/>
</dbReference>
<evidence type="ECO:0000256" key="6">
    <source>
        <dbReference type="ARBA" id="ARBA00023136"/>
    </source>
</evidence>
<dbReference type="InterPro" id="IPR000515">
    <property type="entry name" value="MetI-like"/>
</dbReference>
<sequence>MSSRHDWVIWLLFISGLALIWAFAVLPVFNAIWLSLHSASSFIETPHWAGLNNYVALLTDPDFWRATENGFIYAGLCIVLQVVIGIVFALVLNTAFPLRWMVRGMAVLPYLLPTVVVALIFQWMTDGSFGVITVITQKLGLGVIPWLERPDAAMASVVMVSVWMWSPFVTVCCLAGMQSIPPALYEAARVDGANAWYRFWHVTLPQLRPVLSVVILLRAIWMFNKFDITWLLTKGGPLGATEHLPILAYKKAFSMYDVGGGAAVSTLSFALLTACVFVYFRISPLEEKGPR</sequence>
<keyword evidence="4 7" id="KW-0812">Transmembrane</keyword>
<keyword evidence="2 7" id="KW-0813">Transport</keyword>
<feature type="transmembrane region" description="Helical" evidence="7">
    <location>
        <begin position="7"/>
        <end position="33"/>
    </location>
</feature>
<organism evidence="9 10">
    <name type="scientific">Bradyrhizobium canariense</name>
    <dbReference type="NCBI Taxonomy" id="255045"/>
    <lineage>
        <taxon>Bacteria</taxon>
        <taxon>Pseudomonadati</taxon>
        <taxon>Pseudomonadota</taxon>
        <taxon>Alphaproteobacteria</taxon>
        <taxon>Hyphomicrobiales</taxon>
        <taxon>Nitrobacteraceae</taxon>
        <taxon>Bradyrhizobium</taxon>
    </lineage>
</organism>
<dbReference type="GO" id="GO:0055085">
    <property type="term" value="P:transmembrane transport"/>
    <property type="evidence" value="ECO:0007669"/>
    <property type="project" value="InterPro"/>
</dbReference>
<dbReference type="CDD" id="cd06261">
    <property type="entry name" value="TM_PBP2"/>
    <property type="match status" value="1"/>
</dbReference>
<dbReference type="PANTHER" id="PTHR43005">
    <property type="entry name" value="BLR7065 PROTEIN"/>
    <property type="match status" value="1"/>
</dbReference>
<name>A0A1H1ZVQ1_9BRAD</name>
<proteinExistence type="inferred from homology"/>
<dbReference type="PANTHER" id="PTHR43005:SF1">
    <property type="entry name" value="SPERMIDINE_PUTRESCINE TRANSPORT SYSTEM PERMEASE PROTEIN"/>
    <property type="match status" value="1"/>
</dbReference>
<evidence type="ECO:0000256" key="2">
    <source>
        <dbReference type="ARBA" id="ARBA00022448"/>
    </source>
</evidence>
<keyword evidence="3" id="KW-1003">Cell membrane</keyword>
<dbReference type="Gene3D" id="1.10.3720.10">
    <property type="entry name" value="MetI-like"/>
    <property type="match status" value="1"/>
</dbReference>
<keyword evidence="10" id="KW-1185">Reference proteome</keyword>
<gene>
    <name evidence="9" type="ORF">SAMN05444158_5697</name>
</gene>
<reference evidence="10" key="1">
    <citation type="submission" date="2016-10" db="EMBL/GenBank/DDBJ databases">
        <authorList>
            <person name="Varghese N."/>
            <person name="Submissions S."/>
        </authorList>
    </citation>
    <scope>NUCLEOTIDE SEQUENCE [LARGE SCALE GENOMIC DNA]</scope>
    <source>
        <strain evidence="10">GAS369</strain>
    </source>
</reference>
<dbReference type="RefSeq" id="WP_100385419.1">
    <property type="nucleotide sequence ID" value="NZ_LT629750.1"/>
</dbReference>
<evidence type="ECO:0000256" key="1">
    <source>
        <dbReference type="ARBA" id="ARBA00004651"/>
    </source>
</evidence>
<feature type="transmembrane region" description="Helical" evidence="7">
    <location>
        <begin position="154"/>
        <end position="177"/>
    </location>
</feature>
<keyword evidence="6 7" id="KW-0472">Membrane</keyword>
<comment type="subcellular location">
    <subcellularLocation>
        <location evidence="1 7">Cell membrane</location>
        <topology evidence="1 7">Multi-pass membrane protein</topology>
    </subcellularLocation>
</comment>
<dbReference type="Proteomes" id="UP000243904">
    <property type="component" value="Chromosome I"/>
</dbReference>
<dbReference type="InterPro" id="IPR035906">
    <property type="entry name" value="MetI-like_sf"/>
</dbReference>
<dbReference type="AlphaFoldDB" id="A0A1H1ZVQ1"/>
<dbReference type="Pfam" id="PF00528">
    <property type="entry name" value="BPD_transp_1"/>
    <property type="match status" value="1"/>
</dbReference>
<feature type="domain" description="ABC transmembrane type-1" evidence="8">
    <location>
        <begin position="67"/>
        <end position="280"/>
    </location>
</feature>
<protein>
    <submittedName>
        <fullName evidence="9">Carbohydrate ABC transporter membrane protein 1, CUT1 family</fullName>
    </submittedName>
</protein>
<feature type="transmembrane region" description="Helical" evidence="7">
    <location>
        <begin position="258"/>
        <end position="282"/>
    </location>
</feature>
<feature type="transmembrane region" description="Helical" evidence="7">
    <location>
        <begin position="104"/>
        <end position="123"/>
    </location>
</feature>